<organism evidence="1 2">
    <name type="scientific">Naganishia friedmannii</name>
    <dbReference type="NCBI Taxonomy" id="89922"/>
    <lineage>
        <taxon>Eukaryota</taxon>
        <taxon>Fungi</taxon>
        <taxon>Dikarya</taxon>
        <taxon>Basidiomycota</taxon>
        <taxon>Agaricomycotina</taxon>
        <taxon>Tremellomycetes</taxon>
        <taxon>Filobasidiales</taxon>
        <taxon>Filobasidiaceae</taxon>
        <taxon>Naganishia</taxon>
    </lineage>
</organism>
<comment type="caution">
    <text evidence="1">The sequence shown here is derived from an EMBL/GenBank/DDBJ whole genome shotgun (WGS) entry which is preliminary data.</text>
</comment>
<dbReference type="Proteomes" id="UP001227268">
    <property type="component" value="Unassembled WGS sequence"/>
</dbReference>
<evidence type="ECO:0000313" key="1">
    <source>
        <dbReference type="EMBL" id="KAJ9108910.1"/>
    </source>
</evidence>
<protein>
    <submittedName>
        <fullName evidence="1">Uncharacterized protein</fullName>
    </submittedName>
</protein>
<gene>
    <name evidence="1" type="ORF">QFC21_000231</name>
</gene>
<reference evidence="1" key="1">
    <citation type="submission" date="2023-04" db="EMBL/GenBank/DDBJ databases">
        <title>Draft Genome sequencing of Naganishia species isolated from polar environments using Oxford Nanopore Technology.</title>
        <authorList>
            <person name="Leo P."/>
            <person name="Venkateswaran K."/>
        </authorList>
    </citation>
    <scope>NUCLEOTIDE SEQUENCE</scope>
    <source>
        <strain evidence="1">MNA-CCFEE 5423</strain>
    </source>
</reference>
<accession>A0ACC2WAX2</accession>
<name>A0ACC2WAX2_9TREE</name>
<sequence>MQRLEQSYPEDMAAFERSFPPLCEMCAPKVEDVIKKKDYEAQINAWKMILQDAGQVSARTPNRVMPRTGSRHLERSIAAAWSIVTIAYPPYQLVSGKSWLKELLKGRDIIRTLIDGNLQARILSCLIYSGFGLSSILLHGLPHKILGSLLVLASYVATVRLLLDLRASSKAAQLRLARQNIQARGSGGIKHHNNPDGMSQRSQGPNDPFNLISLINNVSPAHGTKITSAHDPDQPRSSPMIQLSPSPEMEPLSMPNILPALNNSVDPDFMDWEATEPAVNSAINIGAQKATSAWDRFATTKQRIFVKDQLTGLERAFETWRDLGGNANSETTQHQATTPTVFKRVRARRRSVERAAYMLASVLRILSLALTWPTRARVLSAETGRESGTGFGIAASVVEAVIASPQIASSQNWGLQIVLGQTAFANQDMLIDSVMAVLDIAAWTVS</sequence>
<evidence type="ECO:0000313" key="2">
    <source>
        <dbReference type="Proteomes" id="UP001227268"/>
    </source>
</evidence>
<keyword evidence="2" id="KW-1185">Reference proteome</keyword>
<proteinExistence type="predicted"/>
<dbReference type="EMBL" id="JASBWT010000001">
    <property type="protein sequence ID" value="KAJ9108910.1"/>
    <property type="molecule type" value="Genomic_DNA"/>
</dbReference>